<evidence type="ECO:0000313" key="18">
    <source>
        <dbReference type="EMBL" id="OZI29146.1"/>
    </source>
</evidence>
<keyword evidence="20" id="KW-1185">Reference proteome</keyword>
<reference evidence="18 21" key="2">
    <citation type="submission" date="2017-05" db="EMBL/GenBank/DDBJ databases">
        <title>Complete and WGS of Bordetella genogroups.</title>
        <authorList>
            <person name="Spilker T."/>
            <person name="LiPuma J."/>
        </authorList>
    </citation>
    <scope>NUCLEOTIDE SEQUENCE [LARGE SCALE GENOMIC DNA]</scope>
    <source>
        <strain evidence="18 21">AU17610</strain>
    </source>
</reference>
<comment type="subunit">
    <text evidence="3">Heterooctamer of two A chains, two B chains, two C chains and two D chains.</text>
</comment>
<dbReference type="GO" id="GO:0015078">
    <property type="term" value="F:proton transmembrane transporter activity"/>
    <property type="evidence" value="ECO:0007669"/>
    <property type="project" value="TreeGrafter"/>
</dbReference>
<evidence type="ECO:0000256" key="3">
    <source>
        <dbReference type="ARBA" id="ARBA00011700"/>
    </source>
</evidence>
<dbReference type="SUPFAM" id="SSF82866">
    <property type="entry name" value="Multidrug efflux transporter AcrB transmembrane domain"/>
    <property type="match status" value="1"/>
</dbReference>
<dbReference type="Proteomes" id="UP000217005">
    <property type="component" value="Unassembled WGS sequence"/>
</dbReference>
<keyword evidence="10" id="KW-0560">Oxidoreductase</keyword>
<keyword evidence="7 17" id="KW-0812">Transmembrane</keyword>
<reference evidence="19 20" key="1">
    <citation type="submission" date="2017-05" db="EMBL/GenBank/DDBJ databases">
        <title>Complete and WGS of Bordetella genogroups.</title>
        <authorList>
            <person name="Spilker T."/>
            <person name="Lipuma J."/>
        </authorList>
    </citation>
    <scope>NUCLEOTIDE SEQUENCE [LARGE SCALE GENOMIC DNA]</scope>
    <source>
        <strain evidence="19 20">AU9795</strain>
    </source>
</reference>
<dbReference type="GO" id="GO:0019646">
    <property type="term" value="P:aerobic electron transport chain"/>
    <property type="evidence" value="ECO:0007669"/>
    <property type="project" value="TreeGrafter"/>
</dbReference>
<evidence type="ECO:0000256" key="10">
    <source>
        <dbReference type="ARBA" id="ARBA00023002"/>
    </source>
</evidence>
<comment type="function">
    <text evidence="12">Cytochrome bo(3) ubiquinol terminal oxidase is the component of the aerobic respiratory chain of E.coli that predominates when cells are grown at high aeration. Has proton pump activity across the membrane in addition to electron transfer, pumping 2 protons/electron.</text>
</comment>
<dbReference type="GO" id="GO:0015990">
    <property type="term" value="P:electron transport coupled proton transport"/>
    <property type="evidence" value="ECO:0007669"/>
    <property type="project" value="InterPro"/>
</dbReference>
<dbReference type="GO" id="GO:0009319">
    <property type="term" value="C:cytochrome o ubiquinol oxidase complex"/>
    <property type="evidence" value="ECO:0007669"/>
    <property type="project" value="TreeGrafter"/>
</dbReference>
<dbReference type="Proteomes" id="UP000216354">
    <property type="component" value="Unassembled WGS sequence"/>
</dbReference>
<evidence type="ECO:0000313" key="19">
    <source>
        <dbReference type="EMBL" id="OZI65116.1"/>
    </source>
</evidence>
<dbReference type="RefSeq" id="WP_094828385.1">
    <property type="nucleotide sequence ID" value="NZ_NEVL01000005.1"/>
</dbReference>
<organism evidence="18 21">
    <name type="scientific">Bordetella genomosp. 1</name>
    <dbReference type="NCBI Taxonomy" id="1395607"/>
    <lineage>
        <taxon>Bacteria</taxon>
        <taxon>Pseudomonadati</taxon>
        <taxon>Pseudomonadota</taxon>
        <taxon>Betaproteobacteria</taxon>
        <taxon>Burkholderiales</taxon>
        <taxon>Alcaligenaceae</taxon>
        <taxon>Bordetella</taxon>
    </lineage>
</organism>
<evidence type="ECO:0000256" key="7">
    <source>
        <dbReference type="ARBA" id="ARBA00022692"/>
    </source>
</evidence>
<dbReference type="AlphaFoldDB" id="A0A261RVN2"/>
<evidence type="ECO:0000256" key="13">
    <source>
        <dbReference type="ARBA" id="ARBA00030071"/>
    </source>
</evidence>
<evidence type="ECO:0000256" key="6">
    <source>
        <dbReference type="ARBA" id="ARBA00022475"/>
    </source>
</evidence>
<evidence type="ECO:0000313" key="20">
    <source>
        <dbReference type="Proteomes" id="UP000216354"/>
    </source>
</evidence>
<protein>
    <recommendedName>
        <fullName evidence="4">Cytochrome bo(3) ubiquinol oxidase subunit 4</fullName>
    </recommendedName>
    <alternativeName>
        <fullName evidence="16">Cytochrome o ubiquinol oxidase subunit 4</fullName>
    </alternativeName>
    <alternativeName>
        <fullName evidence="13">Oxidase bo(3) subunit 4</fullName>
    </alternativeName>
    <alternativeName>
        <fullName evidence="14">Ubiquinol oxidase polypeptide IV</fullName>
    </alternativeName>
    <alternativeName>
        <fullName evidence="15">Ubiquinol oxidase subunit 4</fullName>
    </alternativeName>
</protein>
<keyword evidence="6" id="KW-1003">Cell membrane</keyword>
<evidence type="ECO:0000256" key="1">
    <source>
        <dbReference type="ARBA" id="ARBA00004651"/>
    </source>
</evidence>
<evidence type="ECO:0000313" key="21">
    <source>
        <dbReference type="Proteomes" id="UP000217005"/>
    </source>
</evidence>
<evidence type="ECO:0000256" key="4">
    <source>
        <dbReference type="ARBA" id="ARBA00014689"/>
    </source>
</evidence>
<dbReference type="InterPro" id="IPR014210">
    <property type="entry name" value="Cyt_o_ubiqinol_oxidase_su4"/>
</dbReference>
<feature type="transmembrane region" description="Helical" evidence="17">
    <location>
        <begin position="22"/>
        <end position="41"/>
    </location>
</feature>
<keyword evidence="11 17" id="KW-0472">Membrane</keyword>
<feature type="transmembrane region" description="Helical" evidence="17">
    <location>
        <begin position="48"/>
        <end position="71"/>
    </location>
</feature>
<dbReference type="OrthoDB" id="2375888at2"/>
<dbReference type="EMBL" id="NEVR01000002">
    <property type="protein sequence ID" value="OZI65116.1"/>
    <property type="molecule type" value="Genomic_DNA"/>
</dbReference>
<dbReference type="GO" id="GO:0005886">
    <property type="term" value="C:plasma membrane"/>
    <property type="evidence" value="ECO:0007669"/>
    <property type="project" value="UniProtKB-SubCell"/>
</dbReference>
<keyword evidence="8" id="KW-0249">Electron transport</keyword>
<dbReference type="InterPro" id="IPR050968">
    <property type="entry name" value="Cytochrome_c_oxidase_bac_sub4"/>
</dbReference>
<evidence type="ECO:0000256" key="12">
    <source>
        <dbReference type="ARBA" id="ARBA00025694"/>
    </source>
</evidence>
<sequence length="117" mass="12745">MSSHDVAAEHGHAMSHGSLKSYIVGFVLSIILTLLAFYLVMDGSFSRPVALIGILVLCVAQLLVQLVFFMHMGTKPGGDRDNLSTFLFTVMIIGIIVGGSIWVLHNMNANMMHPMPM</sequence>
<name>A0A261RVN2_9BORD</name>
<dbReference type="PANTHER" id="PTHR36835">
    <property type="entry name" value="CYTOCHROME BO(3) UBIQUINOL OXIDASE SUBUNIT 4"/>
    <property type="match status" value="1"/>
</dbReference>
<comment type="caution">
    <text evidence="18">The sequence shown here is derived from an EMBL/GenBank/DDBJ whole genome shotgun (WGS) entry which is preliminary data.</text>
</comment>
<evidence type="ECO:0000256" key="14">
    <source>
        <dbReference type="ARBA" id="ARBA00030211"/>
    </source>
</evidence>
<dbReference type="EMBL" id="NEVL01000005">
    <property type="protein sequence ID" value="OZI29146.1"/>
    <property type="molecule type" value="Genomic_DNA"/>
</dbReference>
<evidence type="ECO:0000256" key="17">
    <source>
        <dbReference type="SAM" id="Phobius"/>
    </source>
</evidence>
<evidence type="ECO:0000256" key="9">
    <source>
        <dbReference type="ARBA" id="ARBA00022989"/>
    </source>
</evidence>
<evidence type="ECO:0000256" key="2">
    <source>
        <dbReference type="ARBA" id="ARBA00008079"/>
    </source>
</evidence>
<accession>A0A261RVN2</accession>
<proteinExistence type="inferred from homology"/>
<evidence type="ECO:0000256" key="5">
    <source>
        <dbReference type="ARBA" id="ARBA00022448"/>
    </source>
</evidence>
<dbReference type="Pfam" id="PF03626">
    <property type="entry name" value="COX4_pro"/>
    <property type="match status" value="1"/>
</dbReference>
<feature type="transmembrane region" description="Helical" evidence="17">
    <location>
        <begin position="83"/>
        <end position="104"/>
    </location>
</feature>
<keyword evidence="5" id="KW-0813">Transport</keyword>
<gene>
    <name evidence="18" type="primary">cyoD</name>
    <name evidence="19" type="ORF">CAL27_08590</name>
    <name evidence="18" type="ORF">CEG14_21190</name>
</gene>
<keyword evidence="9 17" id="KW-1133">Transmembrane helix</keyword>
<evidence type="ECO:0000256" key="15">
    <source>
        <dbReference type="ARBA" id="ARBA00031887"/>
    </source>
</evidence>
<evidence type="ECO:0000256" key="8">
    <source>
        <dbReference type="ARBA" id="ARBA00022982"/>
    </source>
</evidence>
<dbReference type="GO" id="GO:0009486">
    <property type="term" value="F:cytochrome bo3 ubiquinol oxidase activity"/>
    <property type="evidence" value="ECO:0007669"/>
    <property type="project" value="InterPro"/>
</dbReference>
<evidence type="ECO:0000256" key="11">
    <source>
        <dbReference type="ARBA" id="ARBA00023136"/>
    </source>
</evidence>
<dbReference type="NCBIfam" id="TIGR02847">
    <property type="entry name" value="CyoD"/>
    <property type="match status" value="1"/>
</dbReference>
<dbReference type="PANTHER" id="PTHR36835:SF1">
    <property type="entry name" value="CYTOCHROME BO(3) UBIQUINOL OXIDASE SUBUNIT 4"/>
    <property type="match status" value="1"/>
</dbReference>
<evidence type="ECO:0000256" key="16">
    <source>
        <dbReference type="ARBA" id="ARBA00032185"/>
    </source>
</evidence>
<comment type="subcellular location">
    <subcellularLocation>
        <location evidence="1">Cell membrane</location>
        <topology evidence="1">Multi-pass membrane protein</topology>
    </subcellularLocation>
</comment>
<dbReference type="InterPro" id="IPR005171">
    <property type="entry name" value="Cyt_c_oxidase_su4_prok"/>
</dbReference>
<comment type="similarity">
    <text evidence="2">Belongs to the cytochrome c oxidase bacterial subunit 4 family.</text>
</comment>